<dbReference type="OrthoDB" id="5326713at2"/>
<dbReference type="RefSeq" id="WP_104700318.1">
    <property type="nucleotide sequence ID" value="NZ_FZPP01000026.1"/>
</dbReference>
<keyword evidence="2" id="KW-1185">Reference proteome</keyword>
<accession>A0A3D8I5L2</accession>
<evidence type="ECO:0000313" key="2">
    <source>
        <dbReference type="Proteomes" id="UP000256599"/>
    </source>
</evidence>
<proteinExistence type="predicted"/>
<sequence>MRAFAQSIANISQKPIHTQDTQLSSYDMLLSFGYFWQEIPAYRQLFVLHPLFMQSSSHAQSLRYEIGTEFGLSWLLAQSLSPLLDTSLPLSQELNLKLAKIDIGYLASETNIAEEECAEITAKALNAKSIGIILGKELALHPHAKDIALICGILGTSKKIHIIMPELKEILTPLQMPDVKLQICEELPESNGHFVYTLPLTPPCSSNILKVPPLFYPALGLKDNQHITLTFEDKSISAICKCKKDQKGTIALLYLPETMAVGYPYKKVEVIL</sequence>
<dbReference type="EMBL" id="NXLR01000003">
    <property type="protein sequence ID" value="RDU60439.1"/>
    <property type="molecule type" value="Genomic_DNA"/>
</dbReference>
<dbReference type="Proteomes" id="UP000256599">
    <property type="component" value="Unassembled WGS sequence"/>
</dbReference>
<evidence type="ECO:0000313" key="1">
    <source>
        <dbReference type="EMBL" id="RDU60439.1"/>
    </source>
</evidence>
<comment type="caution">
    <text evidence="1">The sequence shown here is derived from an EMBL/GenBank/DDBJ whole genome shotgun (WGS) entry which is preliminary data.</text>
</comment>
<organism evidence="1 2">
    <name type="scientific">Helicobacter marmotae</name>
    <dbReference type="NCBI Taxonomy" id="152490"/>
    <lineage>
        <taxon>Bacteria</taxon>
        <taxon>Pseudomonadati</taxon>
        <taxon>Campylobacterota</taxon>
        <taxon>Epsilonproteobacteria</taxon>
        <taxon>Campylobacterales</taxon>
        <taxon>Helicobacteraceae</taxon>
        <taxon>Helicobacter</taxon>
    </lineage>
</organism>
<dbReference type="AlphaFoldDB" id="A0A3D8I5L2"/>
<gene>
    <name evidence="1" type="ORF">CQA63_02470</name>
</gene>
<reference evidence="1 2" key="1">
    <citation type="submission" date="2018-04" db="EMBL/GenBank/DDBJ databases">
        <title>Novel Campyloabacter and Helicobacter Species and Strains.</title>
        <authorList>
            <person name="Mannion A.J."/>
            <person name="Shen Z."/>
            <person name="Fox J.G."/>
        </authorList>
    </citation>
    <scope>NUCLEOTIDE SEQUENCE [LARGE SCALE GENOMIC DNA]</scope>
    <source>
        <strain evidence="1 2">MIT 98-6070</strain>
    </source>
</reference>
<protein>
    <submittedName>
        <fullName evidence="1">Uncharacterized protein</fullName>
    </submittedName>
</protein>
<name>A0A3D8I5L2_9HELI</name>